<dbReference type="PROSITE" id="PS50234">
    <property type="entry name" value="VWFA"/>
    <property type="match status" value="1"/>
</dbReference>
<protein>
    <submittedName>
        <fullName evidence="3">Stress response protein SCP2</fullName>
    </submittedName>
</protein>
<dbReference type="Pfam" id="PF02342">
    <property type="entry name" value="TerD"/>
    <property type="match status" value="1"/>
</dbReference>
<dbReference type="OrthoDB" id="5756874at2"/>
<dbReference type="InterPro" id="IPR036465">
    <property type="entry name" value="vWFA_dom_sf"/>
</dbReference>
<accession>A0A1T4VWZ8</accession>
<dbReference type="CDD" id="cd00198">
    <property type="entry name" value="vWFA"/>
    <property type="match status" value="1"/>
</dbReference>
<dbReference type="InterPro" id="IPR002035">
    <property type="entry name" value="VWF_A"/>
</dbReference>
<dbReference type="GO" id="GO:0046690">
    <property type="term" value="P:response to tellurium ion"/>
    <property type="evidence" value="ECO:0007669"/>
    <property type="project" value="UniProtKB-KW"/>
</dbReference>
<dbReference type="Gene3D" id="3.40.50.410">
    <property type="entry name" value="von Willebrand factor, type A domain"/>
    <property type="match status" value="1"/>
</dbReference>
<dbReference type="SUPFAM" id="SSF53300">
    <property type="entry name" value="vWA-like"/>
    <property type="match status" value="1"/>
</dbReference>
<dbReference type="PANTHER" id="PTHR32097">
    <property type="entry name" value="CAMP-BINDING PROTEIN 1-RELATED"/>
    <property type="match status" value="1"/>
</dbReference>
<dbReference type="RefSeq" id="WP_078920971.1">
    <property type="nucleotide sequence ID" value="NZ_FUYB01000002.1"/>
</dbReference>
<dbReference type="Proteomes" id="UP000190460">
    <property type="component" value="Unassembled WGS sequence"/>
</dbReference>
<dbReference type="EMBL" id="FUYB01000002">
    <property type="protein sequence ID" value="SKA69429.1"/>
    <property type="molecule type" value="Genomic_DNA"/>
</dbReference>
<evidence type="ECO:0000259" key="2">
    <source>
        <dbReference type="PROSITE" id="PS50234"/>
    </source>
</evidence>
<keyword evidence="4" id="KW-1185">Reference proteome</keyword>
<dbReference type="PANTHER" id="PTHR32097:SF3">
    <property type="entry name" value="TELLURITE RESISTANCE PROTEIN"/>
    <property type="match status" value="1"/>
</dbReference>
<proteinExistence type="predicted"/>
<dbReference type="Pfam" id="PF10138">
    <property type="entry name" value="vWA-TerF-like"/>
    <property type="match status" value="1"/>
</dbReference>
<gene>
    <name evidence="3" type="ORF">SAMN02745130_00467</name>
</gene>
<dbReference type="InterPro" id="IPR051324">
    <property type="entry name" value="Stress/Tellurium_Resist"/>
</dbReference>
<dbReference type="CDD" id="cd06974">
    <property type="entry name" value="TerD_like"/>
    <property type="match status" value="1"/>
</dbReference>
<dbReference type="AlphaFoldDB" id="A0A1T4VWZ8"/>
<dbReference type="InterPro" id="IPR003325">
    <property type="entry name" value="TerD"/>
</dbReference>
<dbReference type="Gene3D" id="2.60.60.30">
    <property type="entry name" value="sav2460 like domains"/>
    <property type="match status" value="1"/>
</dbReference>
<evidence type="ECO:0000256" key="1">
    <source>
        <dbReference type="ARBA" id="ARBA00022686"/>
    </source>
</evidence>
<sequence>MQIQKGQRLKLEDIIPHNHSNFTLQCQLNTKGISLDLACFGLDAAGLLSDDRYMTFFNQPTTPCGSVSLQDPVDNKAVFKFNLATLPERIERLVITAAIEGEATMQDIIDGQVNWQIQGHTVASFSFTRSDFQQERAVLLVELYRKTKLWRLSATAQGFNGGLAALVKHFGASVAEESAPITPTPVSPSTQILLEKRLATEAPQLLSLAKKSAISLAKVGLESHRAKVCLCLDISGSMQRLYREGLIQAFAERILALSCRFDDDGAIDVFLFGKQVHQPTPMGIDNYASYIAQTIQLYPLEGDTRYGRAMQAIRQHYFPDTAGNERKTPLQASLPIYVMFVTDGGTSDQSLTEKQLRWSSYEPIFWQFMGIGKGRKSRSKLLAAFADSDFPFLEKLDELPKRLIDNADFFAVQTPNEHSDEALYDLMMSEYPAWVKLAKQQGLLR</sequence>
<feature type="domain" description="VWFA" evidence="2">
    <location>
        <begin position="227"/>
        <end position="427"/>
    </location>
</feature>
<organism evidence="3 4">
    <name type="scientific">Thiothrix eikelboomii</name>
    <dbReference type="NCBI Taxonomy" id="92487"/>
    <lineage>
        <taxon>Bacteria</taxon>
        <taxon>Pseudomonadati</taxon>
        <taxon>Pseudomonadota</taxon>
        <taxon>Gammaproteobacteria</taxon>
        <taxon>Thiotrichales</taxon>
        <taxon>Thiotrichaceae</taxon>
        <taxon>Thiothrix</taxon>
    </lineage>
</organism>
<dbReference type="STRING" id="92487.SAMN02745130_00467"/>
<keyword evidence="1" id="KW-0778">Tellurium resistance</keyword>
<evidence type="ECO:0000313" key="4">
    <source>
        <dbReference type="Proteomes" id="UP000190460"/>
    </source>
</evidence>
<evidence type="ECO:0000313" key="3">
    <source>
        <dbReference type="EMBL" id="SKA69429.1"/>
    </source>
</evidence>
<name>A0A1T4VWZ8_9GAMM</name>
<reference evidence="4" key="1">
    <citation type="submission" date="2017-02" db="EMBL/GenBank/DDBJ databases">
        <authorList>
            <person name="Varghese N."/>
            <person name="Submissions S."/>
        </authorList>
    </citation>
    <scope>NUCLEOTIDE SEQUENCE [LARGE SCALE GENOMIC DNA]</scope>
    <source>
        <strain evidence="4">ATCC 49788</strain>
    </source>
</reference>
<dbReference type="InterPro" id="IPR019303">
    <property type="entry name" value="vWA_TerF_C"/>
</dbReference>